<dbReference type="Proteomes" id="UP000638648">
    <property type="component" value="Unassembled WGS sequence"/>
</dbReference>
<dbReference type="RefSeq" id="WP_192754149.1">
    <property type="nucleotide sequence ID" value="NZ_BAABJL010000250.1"/>
</dbReference>
<dbReference type="AlphaFoldDB" id="A0A927N1C3"/>
<proteinExistence type="predicted"/>
<sequence>MNQPAHGYDGDHGGHLSSGPPRPLSVESGPAPLRAELSARLAVIGFTLAACTAVSVMLSALLVLPG</sequence>
<feature type="transmembrane region" description="Helical" evidence="2">
    <location>
        <begin position="41"/>
        <end position="64"/>
    </location>
</feature>
<organism evidence="3 4">
    <name type="scientific">Actinopolymorpha pittospori</name>
    <dbReference type="NCBI Taxonomy" id="648752"/>
    <lineage>
        <taxon>Bacteria</taxon>
        <taxon>Bacillati</taxon>
        <taxon>Actinomycetota</taxon>
        <taxon>Actinomycetes</taxon>
        <taxon>Propionibacteriales</taxon>
        <taxon>Actinopolymorphaceae</taxon>
        <taxon>Actinopolymorpha</taxon>
    </lineage>
</organism>
<name>A0A927N1C3_9ACTN</name>
<evidence type="ECO:0000313" key="3">
    <source>
        <dbReference type="EMBL" id="MBE1610835.1"/>
    </source>
</evidence>
<protein>
    <submittedName>
        <fullName evidence="3">Uncharacterized protein</fullName>
    </submittedName>
</protein>
<keyword evidence="2" id="KW-0472">Membrane</keyword>
<evidence type="ECO:0000256" key="1">
    <source>
        <dbReference type="SAM" id="MobiDB-lite"/>
    </source>
</evidence>
<keyword evidence="2" id="KW-0812">Transmembrane</keyword>
<feature type="region of interest" description="Disordered" evidence="1">
    <location>
        <begin position="1"/>
        <end position="29"/>
    </location>
</feature>
<reference evidence="3" key="1">
    <citation type="submission" date="2020-10" db="EMBL/GenBank/DDBJ databases">
        <title>Sequencing the genomes of 1000 actinobacteria strains.</title>
        <authorList>
            <person name="Klenk H.-P."/>
        </authorList>
    </citation>
    <scope>NUCLEOTIDE SEQUENCE</scope>
    <source>
        <strain evidence="3">DSM 45354</strain>
    </source>
</reference>
<keyword evidence="4" id="KW-1185">Reference proteome</keyword>
<comment type="caution">
    <text evidence="3">The sequence shown here is derived from an EMBL/GenBank/DDBJ whole genome shotgun (WGS) entry which is preliminary data.</text>
</comment>
<evidence type="ECO:0000256" key="2">
    <source>
        <dbReference type="SAM" id="Phobius"/>
    </source>
</evidence>
<keyword evidence="2" id="KW-1133">Transmembrane helix</keyword>
<dbReference type="EMBL" id="JADBEM010000001">
    <property type="protein sequence ID" value="MBE1610835.1"/>
    <property type="molecule type" value="Genomic_DNA"/>
</dbReference>
<gene>
    <name evidence="3" type="ORF">HEB94_007683</name>
</gene>
<evidence type="ECO:0000313" key="4">
    <source>
        <dbReference type="Proteomes" id="UP000638648"/>
    </source>
</evidence>
<accession>A0A927N1C3</accession>